<keyword evidence="1" id="KW-1133">Transmembrane helix</keyword>
<evidence type="ECO:0000313" key="2">
    <source>
        <dbReference type="EMBL" id="MCI59858.1"/>
    </source>
</evidence>
<reference evidence="2 3" key="1">
    <citation type="journal article" date="2018" name="Front. Plant Sci.">
        <title>Red Clover (Trifolium pratense) and Zigzag Clover (T. medium) - A Picture of Genomic Similarities and Differences.</title>
        <authorList>
            <person name="Dluhosova J."/>
            <person name="Istvanek J."/>
            <person name="Nedelnik J."/>
            <person name="Repkova J."/>
        </authorList>
    </citation>
    <scope>NUCLEOTIDE SEQUENCE [LARGE SCALE GENOMIC DNA]</scope>
    <source>
        <strain evidence="3">cv. 10/8</strain>
        <tissue evidence="2">Leaf</tissue>
    </source>
</reference>
<name>A0A392TFS4_9FABA</name>
<comment type="caution">
    <text evidence="2">The sequence shown here is derived from an EMBL/GenBank/DDBJ whole genome shotgun (WGS) entry which is preliminary data.</text>
</comment>
<keyword evidence="3" id="KW-1185">Reference proteome</keyword>
<keyword evidence="1" id="KW-0812">Transmembrane</keyword>
<dbReference type="EMBL" id="LXQA010571257">
    <property type="protein sequence ID" value="MCI59858.1"/>
    <property type="molecule type" value="Genomic_DNA"/>
</dbReference>
<protein>
    <submittedName>
        <fullName evidence="2">Uncharacterized protein</fullName>
    </submittedName>
</protein>
<organism evidence="2 3">
    <name type="scientific">Trifolium medium</name>
    <dbReference type="NCBI Taxonomy" id="97028"/>
    <lineage>
        <taxon>Eukaryota</taxon>
        <taxon>Viridiplantae</taxon>
        <taxon>Streptophyta</taxon>
        <taxon>Embryophyta</taxon>
        <taxon>Tracheophyta</taxon>
        <taxon>Spermatophyta</taxon>
        <taxon>Magnoliopsida</taxon>
        <taxon>eudicotyledons</taxon>
        <taxon>Gunneridae</taxon>
        <taxon>Pentapetalae</taxon>
        <taxon>rosids</taxon>
        <taxon>fabids</taxon>
        <taxon>Fabales</taxon>
        <taxon>Fabaceae</taxon>
        <taxon>Papilionoideae</taxon>
        <taxon>50 kb inversion clade</taxon>
        <taxon>NPAAA clade</taxon>
        <taxon>Hologalegina</taxon>
        <taxon>IRL clade</taxon>
        <taxon>Trifolieae</taxon>
        <taxon>Trifolium</taxon>
    </lineage>
</organism>
<feature type="transmembrane region" description="Helical" evidence="1">
    <location>
        <begin position="20"/>
        <end position="38"/>
    </location>
</feature>
<evidence type="ECO:0000256" key="1">
    <source>
        <dbReference type="SAM" id="Phobius"/>
    </source>
</evidence>
<sequence length="62" mass="7066">MLTKMEEFLAFGIPLRMMGFGCGQCYVFFLVTLLWWWWDAGGVGSDAVSVWSMPCVIGFLYT</sequence>
<keyword evidence="1" id="KW-0472">Membrane</keyword>
<accession>A0A392TFS4</accession>
<proteinExistence type="predicted"/>
<evidence type="ECO:0000313" key="3">
    <source>
        <dbReference type="Proteomes" id="UP000265520"/>
    </source>
</evidence>
<dbReference type="Proteomes" id="UP000265520">
    <property type="component" value="Unassembled WGS sequence"/>
</dbReference>
<dbReference type="AlphaFoldDB" id="A0A392TFS4"/>